<sequence length="407" mass="44956">MTIQGLNVGVIGGSIAGCAAATALSRAGCNVEVFERSSKGLTDRGSGIAIPGQLRADLMERGYLPRDFPNCEMKTRWWQFPDNTTQGRRLWTQATPAFANNWGNLWRALRRNVPTDNYHEGRRLSDFTETETGVVAQFHDGEARNFDLLIGADGYHSVVRSKMHPQAKPEYAGYVLWRGNYPEAEVDDKSLIDAIDTDFAWLTVPFEGGHGVLYMIPDLDGSNMPGHRRVNWAVYAPCPMAQQLNGIESVPPGAVEKAAFVEFQRLLNDDFPKAIRDLIAHTRHEDVSIQPIYDSVVDTYTSDRTLLIGDAGTMARPHTASGATKALEDALSLEDLAGTVDDLAELLARYDAQRCAQAKTLSQIGRRIGRAQVLETPDWGTMSSADFEDWHKAIMSGDTLYLYGETA</sequence>
<feature type="domain" description="2,6-dihydroxypyridine 3-monooxygenase substrate binding" evidence="3">
    <location>
        <begin position="171"/>
        <end position="282"/>
    </location>
</feature>
<evidence type="ECO:0000313" key="4">
    <source>
        <dbReference type="EMBL" id="PUB10914.1"/>
    </source>
</evidence>
<dbReference type="SUPFAM" id="SSF51905">
    <property type="entry name" value="FAD/NAD(P)-binding domain"/>
    <property type="match status" value="1"/>
</dbReference>
<dbReference type="PANTHER" id="PTHR13789">
    <property type="entry name" value="MONOOXYGENASE"/>
    <property type="match status" value="1"/>
</dbReference>
<dbReference type="PRINTS" id="PR00420">
    <property type="entry name" value="RNGMNOXGNASE"/>
</dbReference>
<dbReference type="GO" id="GO:0004497">
    <property type="term" value="F:monooxygenase activity"/>
    <property type="evidence" value="ECO:0007669"/>
    <property type="project" value="UniProtKB-KW"/>
</dbReference>
<dbReference type="EMBL" id="QBUD01000016">
    <property type="protein sequence ID" value="PUB10914.1"/>
    <property type="molecule type" value="Genomic_DNA"/>
</dbReference>
<dbReference type="OrthoDB" id="4230779at2"/>
<dbReference type="Proteomes" id="UP000244523">
    <property type="component" value="Unassembled WGS sequence"/>
</dbReference>
<dbReference type="SUPFAM" id="SSF54373">
    <property type="entry name" value="FAD-linked reductases, C-terminal domain"/>
    <property type="match status" value="1"/>
</dbReference>
<proteinExistence type="predicted"/>
<dbReference type="InterPro" id="IPR050493">
    <property type="entry name" value="FAD-dep_Monooxygenase_BioMet"/>
</dbReference>
<dbReference type="InterPro" id="IPR036188">
    <property type="entry name" value="FAD/NAD-bd_sf"/>
</dbReference>
<keyword evidence="1" id="KW-0560">Oxidoreductase</keyword>
<dbReference type="AlphaFoldDB" id="A0A2T6K8A1"/>
<dbReference type="Gene3D" id="3.30.9.30">
    <property type="match status" value="1"/>
</dbReference>
<keyword evidence="2" id="KW-0503">Monooxygenase</keyword>
<evidence type="ECO:0000259" key="3">
    <source>
        <dbReference type="Pfam" id="PF22607"/>
    </source>
</evidence>
<evidence type="ECO:0000256" key="2">
    <source>
        <dbReference type="ARBA" id="ARBA00023033"/>
    </source>
</evidence>
<comment type="caution">
    <text evidence="4">The sequence shown here is derived from an EMBL/GenBank/DDBJ whole genome shotgun (WGS) entry which is preliminary data.</text>
</comment>
<reference evidence="4 5" key="1">
    <citation type="submission" date="2018-04" db="EMBL/GenBank/DDBJ databases">
        <title>Genomic Encyclopedia of Archaeal and Bacterial Type Strains, Phase II (KMG-II): from individual species to whole genera.</title>
        <authorList>
            <person name="Goeker M."/>
        </authorList>
    </citation>
    <scope>NUCLEOTIDE SEQUENCE [LARGE SCALE GENOMIC DNA]</scope>
    <source>
        <strain evidence="4 5">DSM 29955</strain>
    </source>
</reference>
<name>A0A2T6K8A1_9RHOB</name>
<evidence type="ECO:0000256" key="1">
    <source>
        <dbReference type="ARBA" id="ARBA00023002"/>
    </source>
</evidence>
<dbReference type="PANTHER" id="PTHR13789:SF309">
    <property type="entry name" value="PUTATIVE (AFU_ORTHOLOGUE AFUA_6G14510)-RELATED"/>
    <property type="match status" value="1"/>
</dbReference>
<dbReference type="RefSeq" id="WP_108388414.1">
    <property type="nucleotide sequence ID" value="NZ_QBUD01000016.1"/>
</dbReference>
<dbReference type="InterPro" id="IPR054707">
    <property type="entry name" value="DhpH_subs-bd"/>
</dbReference>
<evidence type="ECO:0000313" key="5">
    <source>
        <dbReference type="Proteomes" id="UP000244523"/>
    </source>
</evidence>
<dbReference type="Gene3D" id="3.50.50.60">
    <property type="entry name" value="FAD/NAD(P)-binding domain"/>
    <property type="match status" value="1"/>
</dbReference>
<protein>
    <submittedName>
        <fullName evidence="4">2-polyprenyl-6-methoxyphenol hydroxylase-like FAD-dependent oxidoreductase</fullName>
    </submittedName>
</protein>
<gene>
    <name evidence="4" type="ORF">C8N45_11687</name>
</gene>
<organism evidence="4 5">
    <name type="scientific">Yoonia sediminilitoris</name>
    <dbReference type="NCBI Taxonomy" id="1286148"/>
    <lineage>
        <taxon>Bacteria</taxon>
        <taxon>Pseudomonadati</taxon>
        <taxon>Pseudomonadota</taxon>
        <taxon>Alphaproteobacteria</taxon>
        <taxon>Rhodobacterales</taxon>
        <taxon>Paracoccaceae</taxon>
        <taxon>Yoonia</taxon>
    </lineage>
</organism>
<keyword evidence="5" id="KW-1185">Reference proteome</keyword>
<accession>A0A2T6K8A1</accession>
<dbReference type="Pfam" id="PF13450">
    <property type="entry name" value="NAD_binding_8"/>
    <property type="match status" value="1"/>
</dbReference>
<dbReference type="Pfam" id="PF22607">
    <property type="entry name" value="FAD_binding-like"/>
    <property type="match status" value="1"/>
</dbReference>